<keyword evidence="2" id="KW-1185">Reference proteome</keyword>
<proteinExistence type="predicted"/>
<dbReference type="EMBL" id="CP001619">
    <property type="protein sequence ID" value="ACT96132.1"/>
    <property type="molecule type" value="Genomic_DNA"/>
</dbReference>
<reference evidence="1 2" key="1">
    <citation type="journal article" date="2009" name="Stand. Genomic Sci.">
        <title>Complete genome sequence of Dyadobacter fermentans type strain (NS114).</title>
        <authorList>
            <person name="Lang E."/>
            <person name="Lapidus A."/>
            <person name="Chertkov O."/>
            <person name="Brettin T."/>
            <person name="Detter J.C."/>
            <person name="Han C."/>
            <person name="Copeland A."/>
            <person name="Glavina Del Rio T."/>
            <person name="Nolan M."/>
            <person name="Chen F."/>
            <person name="Lucas S."/>
            <person name="Tice H."/>
            <person name="Cheng J.F."/>
            <person name="Land M."/>
            <person name="Hauser L."/>
            <person name="Chang Y.J."/>
            <person name="Jeffries C.D."/>
            <person name="Kopitz M."/>
            <person name="Bruce D."/>
            <person name="Goodwin L."/>
            <person name="Pitluck S."/>
            <person name="Ovchinnikova G."/>
            <person name="Pati A."/>
            <person name="Ivanova N."/>
            <person name="Mavrommatis K."/>
            <person name="Chen A."/>
            <person name="Palaniappan K."/>
            <person name="Chain P."/>
            <person name="Bristow J."/>
            <person name="Eisen J.A."/>
            <person name="Markowitz V."/>
            <person name="Hugenholtz P."/>
            <person name="Goker M."/>
            <person name="Rohde M."/>
            <person name="Kyrpides N.C."/>
            <person name="Klenk H.P."/>
        </authorList>
    </citation>
    <scope>NUCLEOTIDE SEQUENCE [LARGE SCALE GENOMIC DNA]</scope>
    <source>
        <strain evidence="2">ATCC 700827 / DSM 18053 / CIP 107007 / KCTC 52180 / NS114</strain>
    </source>
</reference>
<evidence type="ECO:0000313" key="2">
    <source>
        <dbReference type="Proteomes" id="UP000002011"/>
    </source>
</evidence>
<evidence type="ECO:0000313" key="1">
    <source>
        <dbReference type="EMBL" id="ACT96132.1"/>
    </source>
</evidence>
<sequence>MKGTPKVLDKASASEDKLVQKKLDEANAALKRMDVSVFKRKTISNQHNER</sequence>
<dbReference type="Proteomes" id="UP000002011">
    <property type="component" value="Chromosome"/>
</dbReference>
<dbReference type="AlphaFoldDB" id="C6W6S1"/>
<accession>C6W6S1</accession>
<name>C6W6S1_DYAFD</name>
<organism evidence="1 2">
    <name type="scientific">Dyadobacter fermentans (strain ATCC 700827 / DSM 18053 / CIP 107007 / KCTC 52180 / NS114)</name>
    <dbReference type="NCBI Taxonomy" id="471854"/>
    <lineage>
        <taxon>Bacteria</taxon>
        <taxon>Pseudomonadati</taxon>
        <taxon>Bacteroidota</taxon>
        <taxon>Cytophagia</taxon>
        <taxon>Cytophagales</taxon>
        <taxon>Spirosomataceae</taxon>
        <taxon>Dyadobacter</taxon>
    </lineage>
</organism>
<gene>
    <name evidence="1" type="ordered locus">Dfer_4932</name>
</gene>
<dbReference type="HOGENOM" id="CLU_3117249_0_0_10"/>
<protein>
    <submittedName>
        <fullName evidence="1">Uncharacterized protein</fullName>
    </submittedName>
</protein>
<dbReference type="KEGG" id="dfe:Dfer_4932"/>